<keyword evidence="9" id="KW-1185">Reference proteome</keyword>
<feature type="domain" description="Tyr recombinase" evidence="6">
    <location>
        <begin position="383"/>
        <end position="574"/>
    </location>
</feature>
<dbReference type="Pfam" id="PF02899">
    <property type="entry name" value="Phage_int_SAM_1"/>
    <property type="match status" value="1"/>
</dbReference>
<evidence type="ECO:0000259" key="7">
    <source>
        <dbReference type="PROSITE" id="PS51900"/>
    </source>
</evidence>
<dbReference type="InterPro" id="IPR010998">
    <property type="entry name" value="Integrase_recombinase_N"/>
</dbReference>
<organism evidence="8 9">
    <name type="scientific">Rhizobium alvei</name>
    <dbReference type="NCBI Taxonomy" id="1132659"/>
    <lineage>
        <taxon>Bacteria</taxon>
        <taxon>Pseudomonadati</taxon>
        <taxon>Pseudomonadota</taxon>
        <taxon>Alphaproteobacteria</taxon>
        <taxon>Hyphomicrobiales</taxon>
        <taxon>Rhizobiaceae</taxon>
        <taxon>Rhizobium/Agrobacterium group</taxon>
        <taxon>Rhizobium</taxon>
    </lineage>
</organism>
<name>A0ABT8YQ07_9HYPH</name>
<proteinExistence type="inferred from homology"/>
<evidence type="ECO:0000256" key="5">
    <source>
        <dbReference type="PROSITE-ProRule" id="PRU01248"/>
    </source>
</evidence>
<dbReference type="SUPFAM" id="SSF56349">
    <property type="entry name" value="DNA breaking-rejoining enzymes"/>
    <property type="match status" value="1"/>
</dbReference>
<dbReference type="InterPro" id="IPR046668">
    <property type="entry name" value="DUF6538"/>
</dbReference>
<dbReference type="InterPro" id="IPR002104">
    <property type="entry name" value="Integrase_catalytic"/>
</dbReference>
<dbReference type="InterPro" id="IPR011010">
    <property type="entry name" value="DNA_brk_join_enz"/>
</dbReference>
<evidence type="ECO:0000256" key="3">
    <source>
        <dbReference type="ARBA" id="ARBA00023125"/>
    </source>
</evidence>
<evidence type="ECO:0000313" key="8">
    <source>
        <dbReference type="EMBL" id="MDO6965794.1"/>
    </source>
</evidence>
<dbReference type="PROSITE" id="PS51900">
    <property type="entry name" value="CB"/>
    <property type="match status" value="1"/>
</dbReference>
<protein>
    <submittedName>
        <fullName evidence="8">Tyrosine-type recombinase/integrase</fullName>
    </submittedName>
</protein>
<keyword evidence="4" id="KW-0233">DNA recombination</keyword>
<reference evidence="8" key="2">
    <citation type="submission" date="2023-07" db="EMBL/GenBank/DDBJ databases">
        <authorList>
            <person name="Shen H."/>
        </authorList>
    </citation>
    <scope>NUCLEOTIDE SEQUENCE</scope>
    <source>
        <strain evidence="8">TNR-22</strain>
    </source>
</reference>
<dbReference type="PROSITE" id="PS51898">
    <property type="entry name" value="TYR_RECOMBINASE"/>
    <property type="match status" value="1"/>
</dbReference>
<gene>
    <name evidence="8" type="ORF">Q4481_17670</name>
</gene>
<dbReference type="RefSeq" id="WP_304377724.1">
    <property type="nucleotide sequence ID" value="NZ_JAUOZU010000013.1"/>
</dbReference>
<feature type="domain" description="Core-binding (CB)" evidence="7">
    <location>
        <begin position="266"/>
        <end position="356"/>
    </location>
</feature>
<comment type="similarity">
    <text evidence="1">Belongs to the 'phage' integrase family.</text>
</comment>
<sequence length="577" mass="65626">MTGPWPHPNSGMFYFRKVTPTDLWNQREKLLAMKLKVTHEVQRSLGTRDPKAAALAYKRVSLEVEEMWARWRSLLNDAPLRLTHKDIHALAGQDALAFLRAKEADPGELRIWQELVKHEIDAELSNCKPGPSIDRQRLFELGQWLMLLHRFDALDTIRGLLEQEPKGTPCHRALASLYRQTEDILKIWGVARANELVRQMGVRLDAETMASLRQRCGERLLDALGSLRVRWEEGDYSEPAWAQRIPPYEGPRPSSEKAAPPTTLKLTLEDIVDEEEKRGQDKTALMASRRGKAIATIKKYRRIVLEFSRFRKSELASTVTVSEVMRWMEALHKGGASRTTVRDKANTIRAVTHWGQRQTSGQLFPSGLPLEELAVPDREDVDSRSRTYSLEQAATILKASRQEVLAERRWVPWLLAYSGMRVGEAAQLTKEDFEEIEGHWFAHVRSDGDRTTKTHKSRKVPLHSAVVQEGLLEFVKSSASGPLFPRRTQANLYEWITETVFAGVANLPPASHAFRHLFEDLCRRYRVDAEAAHYISGRAFGREHAELASSSARGYGGSDVMLKGYAEELEKIVQIKV</sequence>
<accession>A0ABT8YQ07</accession>
<evidence type="ECO:0000256" key="1">
    <source>
        <dbReference type="ARBA" id="ARBA00008857"/>
    </source>
</evidence>
<dbReference type="InterPro" id="IPR013762">
    <property type="entry name" value="Integrase-like_cat_sf"/>
</dbReference>
<dbReference type="Gene3D" id="1.10.150.130">
    <property type="match status" value="1"/>
</dbReference>
<keyword evidence="2" id="KW-0229">DNA integration</keyword>
<evidence type="ECO:0000256" key="4">
    <source>
        <dbReference type="ARBA" id="ARBA00023172"/>
    </source>
</evidence>
<dbReference type="InterPro" id="IPR050090">
    <property type="entry name" value="Tyrosine_recombinase_XerCD"/>
</dbReference>
<dbReference type="InterPro" id="IPR044068">
    <property type="entry name" value="CB"/>
</dbReference>
<dbReference type="InterPro" id="IPR004107">
    <property type="entry name" value="Integrase_SAM-like_N"/>
</dbReference>
<keyword evidence="3 5" id="KW-0238">DNA-binding</keyword>
<comment type="caution">
    <text evidence="8">The sequence shown here is derived from an EMBL/GenBank/DDBJ whole genome shotgun (WGS) entry which is preliminary data.</text>
</comment>
<dbReference type="EMBL" id="JAUOZU010000013">
    <property type="protein sequence ID" value="MDO6965794.1"/>
    <property type="molecule type" value="Genomic_DNA"/>
</dbReference>
<evidence type="ECO:0000259" key="6">
    <source>
        <dbReference type="PROSITE" id="PS51898"/>
    </source>
</evidence>
<dbReference type="Pfam" id="PF20172">
    <property type="entry name" value="DUF6538"/>
    <property type="match status" value="1"/>
</dbReference>
<evidence type="ECO:0000313" key="9">
    <source>
        <dbReference type="Proteomes" id="UP001174932"/>
    </source>
</evidence>
<dbReference type="PANTHER" id="PTHR30349:SF64">
    <property type="entry name" value="PROPHAGE INTEGRASE INTD-RELATED"/>
    <property type="match status" value="1"/>
</dbReference>
<dbReference type="Gene3D" id="1.10.443.10">
    <property type="entry name" value="Intergrase catalytic core"/>
    <property type="match status" value="1"/>
</dbReference>
<dbReference type="Proteomes" id="UP001174932">
    <property type="component" value="Unassembled WGS sequence"/>
</dbReference>
<reference evidence="8" key="1">
    <citation type="journal article" date="2015" name="Int. J. Syst. Evol. Microbiol.">
        <title>Rhizobium alvei sp. nov., isolated from a freshwater river.</title>
        <authorList>
            <person name="Sheu S.Y."/>
            <person name="Huang H.W."/>
            <person name="Young C.C."/>
            <person name="Chen W.M."/>
        </authorList>
    </citation>
    <scope>NUCLEOTIDE SEQUENCE</scope>
    <source>
        <strain evidence="8">TNR-22</strain>
    </source>
</reference>
<dbReference type="PANTHER" id="PTHR30349">
    <property type="entry name" value="PHAGE INTEGRASE-RELATED"/>
    <property type="match status" value="1"/>
</dbReference>
<evidence type="ECO:0000256" key="2">
    <source>
        <dbReference type="ARBA" id="ARBA00022908"/>
    </source>
</evidence>